<evidence type="ECO:0000256" key="8">
    <source>
        <dbReference type="PIRNR" id="PIRNR004553"/>
    </source>
</evidence>
<evidence type="ECO:0000256" key="6">
    <source>
        <dbReference type="ARBA" id="ARBA00022679"/>
    </source>
</evidence>
<dbReference type="GO" id="GO:0003676">
    <property type="term" value="F:nucleic acid binding"/>
    <property type="evidence" value="ECO:0007669"/>
    <property type="project" value="InterPro"/>
</dbReference>
<evidence type="ECO:0000313" key="9">
    <source>
        <dbReference type="EMBL" id="MDC8014914.1"/>
    </source>
</evidence>
<name>A0A9X3YNC3_9GAMM</name>
<dbReference type="EMBL" id="JAOVZO020000019">
    <property type="protein sequence ID" value="MDC8014914.1"/>
    <property type="molecule type" value="Genomic_DNA"/>
</dbReference>
<keyword evidence="10" id="KW-1185">Reference proteome</keyword>
<organism evidence="9 10">
    <name type="scientific">Tahibacter soli</name>
    <dbReference type="NCBI Taxonomy" id="2983605"/>
    <lineage>
        <taxon>Bacteria</taxon>
        <taxon>Pseudomonadati</taxon>
        <taxon>Pseudomonadota</taxon>
        <taxon>Gammaproteobacteria</taxon>
        <taxon>Lysobacterales</taxon>
        <taxon>Rhodanobacteraceae</taxon>
        <taxon>Tahibacter</taxon>
    </lineage>
</organism>
<dbReference type="EC" id="2.1.1.171" evidence="3 8"/>
<sequence>MPAPSGKIRIIGGSLRASRLDVPDRPGLRPTPDRVRETLFNWLMAHVGGARCLDLYAGTGALGIEALSRAAREVVFVERDPGLAQALRANLERLKQANGRVVAGDAWSALERETEPFDLVFLDPPFADDAWSEAARRLELRGLLAPQAFVYVETPADAQPELPADWHPHREGRAGGVRHVLYRRAGGIR</sequence>
<keyword evidence="8" id="KW-0698">rRNA processing</keyword>
<evidence type="ECO:0000256" key="3">
    <source>
        <dbReference type="ARBA" id="ARBA00012141"/>
    </source>
</evidence>
<evidence type="ECO:0000256" key="7">
    <source>
        <dbReference type="ARBA" id="ARBA00048326"/>
    </source>
</evidence>
<dbReference type="AlphaFoldDB" id="A0A9X3YNC3"/>
<comment type="catalytic activity">
    <reaction evidence="7 8">
        <text>guanosine(966) in 16S rRNA + S-adenosyl-L-methionine = N(2)-methylguanosine(966) in 16S rRNA + S-adenosyl-L-homocysteine + H(+)</text>
        <dbReference type="Rhea" id="RHEA:23548"/>
        <dbReference type="Rhea" id="RHEA-COMP:10211"/>
        <dbReference type="Rhea" id="RHEA-COMP:10212"/>
        <dbReference type="ChEBI" id="CHEBI:15378"/>
        <dbReference type="ChEBI" id="CHEBI:57856"/>
        <dbReference type="ChEBI" id="CHEBI:59789"/>
        <dbReference type="ChEBI" id="CHEBI:74269"/>
        <dbReference type="ChEBI" id="CHEBI:74481"/>
        <dbReference type="EC" id="2.1.1.171"/>
    </reaction>
</comment>
<dbReference type="Proteomes" id="UP001139971">
    <property type="component" value="Unassembled WGS sequence"/>
</dbReference>
<comment type="function">
    <text evidence="1 8">Specifically methylates the guanine in position 966 of 16S rRNA in the assembled 30S particle.</text>
</comment>
<dbReference type="InterPro" id="IPR002052">
    <property type="entry name" value="DNA_methylase_N6_adenine_CS"/>
</dbReference>
<dbReference type="Pfam" id="PF03602">
    <property type="entry name" value="Cons_hypoth95"/>
    <property type="match status" value="1"/>
</dbReference>
<dbReference type="NCBIfam" id="TIGR00095">
    <property type="entry name" value="16S rRNA (guanine(966)-N(2))-methyltransferase RsmD"/>
    <property type="match status" value="1"/>
</dbReference>
<gene>
    <name evidence="9" type="primary">rsmD</name>
    <name evidence="9" type="ORF">OD750_020405</name>
</gene>
<evidence type="ECO:0000256" key="5">
    <source>
        <dbReference type="ARBA" id="ARBA00022603"/>
    </source>
</evidence>
<proteinExistence type="inferred from homology"/>
<accession>A0A9X3YNC3</accession>
<evidence type="ECO:0000313" key="10">
    <source>
        <dbReference type="Proteomes" id="UP001139971"/>
    </source>
</evidence>
<dbReference type="PANTHER" id="PTHR43542:SF1">
    <property type="entry name" value="METHYLTRANSFERASE"/>
    <property type="match status" value="1"/>
</dbReference>
<dbReference type="GO" id="GO:0052913">
    <property type="term" value="F:16S rRNA (guanine(966)-N(2))-methyltransferase activity"/>
    <property type="evidence" value="ECO:0007669"/>
    <property type="project" value="UniProtKB-EC"/>
</dbReference>
<evidence type="ECO:0000256" key="4">
    <source>
        <dbReference type="ARBA" id="ARBA00013682"/>
    </source>
</evidence>
<reference evidence="9" key="1">
    <citation type="submission" date="2023-02" db="EMBL/GenBank/DDBJ databases">
        <title>Tahibacter soli sp. nov. isolated from soil.</title>
        <authorList>
            <person name="Baek J.H."/>
            <person name="Lee J.K."/>
            <person name="Choi D.G."/>
            <person name="Jeon C.O."/>
        </authorList>
    </citation>
    <scope>NUCLEOTIDE SEQUENCE</scope>
    <source>
        <strain evidence="9">BL</strain>
    </source>
</reference>
<dbReference type="CDD" id="cd02440">
    <property type="entry name" value="AdoMet_MTases"/>
    <property type="match status" value="1"/>
</dbReference>
<evidence type="ECO:0000256" key="1">
    <source>
        <dbReference type="ARBA" id="ARBA00002649"/>
    </source>
</evidence>
<protein>
    <recommendedName>
        <fullName evidence="4 8">Ribosomal RNA small subunit methyltransferase D</fullName>
        <ecNumber evidence="3 8">2.1.1.171</ecNumber>
    </recommendedName>
</protein>
<comment type="caution">
    <text evidence="9">The sequence shown here is derived from an EMBL/GenBank/DDBJ whole genome shotgun (WGS) entry which is preliminary data.</text>
</comment>
<dbReference type="RefSeq" id="WP_263540848.1">
    <property type="nucleotide sequence ID" value="NZ_JAOVZO020000019.1"/>
</dbReference>
<dbReference type="PIRSF" id="PIRSF004553">
    <property type="entry name" value="CHP00095"/>
    <property type="match status" value="1"/>
</dbReference>
<dbReference type="InterPro" id="IPR029063">
    <property type="entry name" value="SAM-dependent_MTases_sf"/>
</dbReference>
<keyword evidence="6 8" id="KW-0808">Transferase</keyword>
<dbReference type="PANTHER" id="PTHR43542">
    <property type="entry name" value="METHYLTRANSFERASE"/>
    <property type="match status" value="1"/>
</dbReference>
<dbReference type="PROSITE" id="PS00092">
    <property type="entry name" value="N6_MTASE"/>
    <property type="match status" value="1"/>
</dbReference>
<comment type="similarity">
    <text evidence="2 8">Belongs to the methyltransferase superfamily. RsmD family.</text>
</comment>
<keyword evidence="8" id="KW-0949">S-adenosyl-L-methionine</keyword>
<dbReference type="Gene3D" id="3.40.50.150">
    <property type="entry name" value="Vaccinia Virus protein VP39"/>
    <property type="match status" value="1"/>
</dbReference>
<evidence type="ECO:0000256" key="2">
    <source>
        <dbReference type="ARBA" id="ARBA00005269"/>
    </source>
</evidence>
<dbReference type="InterPro" id="IPR004398">
    <property type="entry name" value="RNA_MeTrfase_RsmD"/>
</dbReference>
<keyword evidence="5 8" id="KW-0489">Methyltransferase</keyword>
<dbReference type="SUPFAM" id="SSF53335">
    <property type="entry name" value="S-adenosyl-L-methionine-dependent methyltransferases"/>
    <property type="match status" value="1"/>
</dbReference>